<evidence type="ECO:0000313" key="3">
    <source>
        <dbReference type="Proteomes" id="UP000230184"/>
    </source>
</evidence>
<evidence type="ECO:0000313" key="2">
    <source>
        <dbReference type="EMBL" id="PIU36749.1"/>
    </source>
</evidence>
<proteinExistence type="predicted"/>
<gene>
    <name evidence="2" type="ORF">COT02_04410</name>
</gene>
<dbReference type="SUPFAM" id="SSF81593">
    <property type="entry name" value="Nucleotidyltransferase substrate binding subunit/domain"/>
    <property type="match status" value="1"/>
</dbReference>
<protein>
    <recommendedName>
        <fullName evidence="1">HEPN domain-containing protein</fullName>
    </recommendedName>
</protein>
<dbReference type="InterPro" id="IPR007842">
    <property type="entry name" value="HEPN_dom"/>
</dbReference>
<evidence type="ECO:0000259" key="1">
    <source>
        <dbReference type="PROSITE" id="PS50910"/>
    </source>
</evidence>
<name>A0A2M6YTD0_9BACT</name>
<dbReference type="SMART" id="SM00748">
    <property type="entry name" value="HEPN"/>
    <property type="match status" value="1"/>
</dbReference>
<dbReference type="Proteomes" id="UP000230184">
    <property type="component" value="Unassembled WGS sequence"/>
</dbReference>
<accession>A0A2M6YTD0</accession>
<dbReference type="PROSITE" id="PS50910">
    <property type="entry name" value="HEPN"/>
    <property type="match status" value="1"/>
</dbReference>
<reference evidence="3" key="1">
    <citation type="submission" date="2017-09" db="EMBL/GenBank/DDBJ databases">
        <title>Depth-based differentiation of microbial function through sediment-hosted aquifers and enrichment of novel symbionts in the deep terrestrial subsurface.</title>
        <authorList>
            <person name="Probst A.J."/>
            <person name="Ladd B."/>
            <person name="Jarett J.K."/>
            <person name="Geller-Mcgrath D.E."/>
            <person name="Sieber C.M.K."/>
            <person name="Emerson J.B."/>
            <person name="Anantharaman K."/>
            <person name="Thomas B.C."/>
            <person name="Malmstrom R."/>
            <person name="Stieglmeier M."/>
            <person name="Klingl A."/>
            <person name="Woyke T."/>
            <person name="Ryan C.M."/>
            <person name="Banfield J.F."/>
        </authorList>
    </citation>
    <scope>NUCLEOTIDE SEQUENCE [LARGE SCALE GENOMIC DNA]</scope>
</reference>
<sequence length="127" mass="15162">MKKEAKLWIDLAKEDFEDMNYMWKERRYRGAVLFAQQAVEKIIKGYIVENKGKTPRRIHAIEELLKDTDLNIIEIGSPDVKELSKAYTRVRYTDLSIQYYPTKEAVEPLLKMAHNLYLWVEKKLIRK</sequence>
<dbReference type="AlphaFoldDB" id="A0A2M6YTD0"/>
<dbReference type="Pfam" id="PF05168">
    <property type="entry name" value="HEPN"/>
    <property type="match status" value="1"/>
</dbReference>
<organism evidence="2 3">
    <name type="scientific">Candidatus Roizmanbacteria bacterium CG07_land_8_20_14_0_80_34_15</name>
    <dbReference type="NCBI Taxonomy" id="1974849"/>
    <lineage>
        <taxon>Bacteria</taxon>
        <taxon>Candidatus Roizmaniibacteriota</taxon>
    </lineage>
</organism>
<feature type="domain" description="HEPN" evidence="1">
    <location>
        <begin position="9"/>
        <end position="116"/>
    </location>
</feature>
<dbReference type="Gene3D" id="1.20.120.330">
    <property type="entry name" value="Nucleotidyltransferases domain 2"/>
    <property type="match status" value="1"/>
</dbReference>
<comment type="caution">
    <text evidence="2">The sequence shown here is derived from an EMBL/GenBank/DDBJ whole genome shotgun (WGS) entry which is preliminary data.</text>
</comment>
<dbReference type="EMBL" id="PEWY01000127">
    <property type="protein sequence ID" value="PIU36749.1"/>
    <property type="molecule type" value="Genomic_DNA"/>
</dbReference>